<dbReference type="InterPro" id="IPR029063">
    <property type="entry name" value="SAM-dependent_MTases_sf"/>
</dbReference>
<gene>
    <name evidence="2" type="ORF">HCU73_05540</name>
</gene>
<reference evidence="2 3" key="1">
    <citation type="submission" date="2020-04" db="EMBL/GenBank/DDBJ databases">
        <authorList>
            <person name="Yoon J."/>
        </authorList>
    </citation>
    <scope>NUCLEOTIDE SEQUENCE [LARGE SCALE GENOMIC DNA]</scope>
    <source>
        <strain evidence="2 3">KMU-115</strain>
    </source>
</reference>
<dbReference type="NCBIfam" id="TIGR01444">
    <property type="entry name" value="fkbM_fam"/>
    <property type="match status" value="1"/>
</dbReference>
<organism evidence="2 3">
    <name type="scientific">Roseicyclus persicicus</name>
    <dbReference type="NCBI Taxonomy" id="2650661"/>
    <lineage>
        <taxon>Bacteria</taxon>
        <taxon>Pseudomonadati</taxon>
        <taxon>Pseudomonadota</taxon>
        <taxon>Alphaproteobacteria</taxon>
        <taxon>Rhodobacterales</taxon>
        <taxon>Roseobacteraceae</taxon>
        <taxon>Roseicyclus</taxon>
    </lineage>
</organism>
<evidence type="ECO:0000313" key="2">
    <source>
        <dbReference type="EMBL" id="NKX44045.1"/>
    </source>
</evidence>
<comment type="caution">
    <text evidence="2">The sequence shown here is derived from an EMBL/GenBank/DDBJ whole genome shotgun (WGS) entry which is preliminary data.</text>
</comment>
<name>A0A7X6GX71_9RHOB</name>
<dbReference type="SUPFAM" id="SSF53335">
    <property type="entry name" value="S-adenosyl-L-methionine-dependent methyltransferases"/>
    <property type="match status" value="1"/>
</dbReference>
<dbReference type="EMBL" id="JAAZQQ010000002">
    <property type="protein sequence ID" value="NKX44045.1"/>
    <property type="molecule type" value="Genomic_DNA"/>
</dbReference>
<feature type="domain" description="Methyltransferase FkbM" evidence="1">
    <location>
        <begin position="53"/>
        <end position="199"/>
    </location>
</feature>
<proteinExistence type="predicted"/>
<dbReference type="CDD" id="cd02440">
    <property type="entry name" value="AdoMet_MTases"/>
    <property type="match status" value="1"/>
</dbReference>
<keyword evidence="3" id="KW-1185">Reference proteome</keyword>
<dbReference type="GO" id="GO:0008168">
    <property type="term" value="F:methyltransferase activity"/>
    <property type="evidence" value="ECO:0007669"/>
    <property type="project" value="UniProtKB-KW"/>
</dbReference>
<dbReference type="Gene3D" id="3.40.50.150">
    <property type="entry name" value="Vaccinia Virus protein VP39"/>
    <property type="match status" value="1"/>
</dbReference>
<dbReference type="GO" id="GO:0032259">
    <property type="term" value="P:methylation"/>
    <property type="evidence" value="ECO:0007669"/>
    <property type="project" value="UniProtKB-KW"/>
</dbReference>
<dbReference type="Pfam" id="PF05050">
    <property type="entry name" value="Methyltransf_21"/>
    <property type="match status" value="1"/>
</dbReference>
<dbReference type="RefSeq" id="WP_210730521.1">
    <property type="nucleotide sequence ID" value="NZ_JAAZQQ010000002.1"/>
</dbReference>
<evidence type="ECO:0000313" key="3">
    <source>
        <dbReference type="Proteomes" id="UP000526408"/>
    </source>
</evidence>
<sequence length="234" mass="24992">MPEFRLNGVRLSLPQGLATPAILGKLADGTYEADEARAADRCVREGFRVLELGAGVGYVTALCAQRTDPANVLAVEANPDLLPVIEANLARNGLSGVSLVHGAATGPVEEGATARFVVSEGFTGSSLDGKGRAVEVPLVSVHDLIRAHKPHVVLMDVEGAEADMFGRPWKCPLRFCVMEIHPKKYPPRTIKRIVDFMSAMDMTYDPVTSRGKILGFRKVWGAADAPEGEGEGAD</sequence>
<evidence type="ECO:0000259" key="1">
    <source>
        <dbReference type="Pfam" id="PF05050"/>
    </source>
</evidence>
<dbReference type="Proteomes" id="UP000526408">
    <property type="component" value="Unassembled WGS sequence"/>
</dbReference>
<dbReference type="InterPro" id="IPR006342">
    <property type="entry name" value="FkbM_mtfrase"/>
</dbReference>
<keyword evidence="2" id="KW-0489">Methyltransferase</keyword>
<keyword evidence="2" id="KW-0808">Transferase</keyword>
<accession>A0A7X6GX71</accession>
<protein>
    <submittedName>
        <fullName evidence="2">FkbM family methyltransferase</fullName>
    </submittedName>
</protein>
<dbReference type="AlphaFoldDB" id="A0A7X6GX71"/>